<dbReference type="InterPro" id="IPR039424">
    <property type="entry name" value="SBP_5"/>
</dbReference>
<evidence type="ECO:0000313" key="7">
    <source>
        <dbReference type="Proteomes" id="UP000001918"/>
    </source>
</evidence>
<dbReference type="GO" id="GO:0015833">
    <property type="term" value="P:peptide transport"/>
    <property type="evidence" value="ECO:0007669"/>
    <property type="project" value="TreeGrafter"/>
</dbReference>
<keyword evidence="7" id="KW-1185">Reference proteome</keyword>
<dbReference type="InterPro" id="IPR000914">
    <property type="entry name" value="SBP_5_dom"/>
</dbReference>
<accession>D1A732</accession>
<dbReference type="SUPFAM" id="SSF53850">
    <property type="entry name" value="Periplasmic binding protein-like II"/>
    <property type="match status" value="1"/>
</dbReference>
<dbReference type="STRING" id="471852.Tcur_4716"/>
<dbReference type="EMBL" id="CP001738">
    <property type="protein sequence ID" value="ACZ00238.1"/>
    <property type="molecule type" value="Genomic_DNA"/>
</dbReference>
<organism evidence="6 7">
    <name type="scientific">Thermomonospora curvata (strain ATCC 19995 / DSM 43183 / JCM 3096 / KCTC 9072 / NBRC 15933 / NCIMB 10081 / Henssen B9)</name>
    <dbReference type="NCBI Taxonomy" id="471852"/>
    <lineage>
        <taxon>Bacteria</taxon>
        <taxon>Bacillati</taxon>
        <taxon>Actinomycetota</taxon>
        <taxon>Actinomycetes</taxon>
        <taxon>Streptosporangiales</taxon>
        <taxon>Thermomonosporaceae</taxon>
        <taxon>Thermomonospora</taxon>
    </lineage>
</organism>
<name>D1A732_THECD</name>
<feature type="chain" id="PRO_5039308769" evidence="4">
    <location>
        <begin position="22"/>
        <end position="533"/>
    </location>
</feature>
<dbReference type="OrthoDB" id="9796817at2"/>
<dbReference type="PIRSF" id="PIRSF002741">
    <property type="entry name" value="MppA"/>
    <property type="match status" value="1"/>
</dbReference>
<evidence type="ECO:0000313" key="6">
    <source>
        <dbReference type="EMBL" id="ACZ00238.1"/>
    </source>
</evidence>
<evidence type="ECO:0000256" key="2">
    <source>
        <dbReference type="ARBA" id="ARBA00005695"/>
    </source>
</evidence>
<dbReference type="GO" id="GO:0043190">
    <property type="term" value="C:ATP-binding cassette (ABC) transporter complex"/>
    <property type="evidence" value="ECO:0007669"/>
    <property type="project" value="InterPro"/>
</dbReference>
<evidence type="ECO:0000256" key="1">
    <source>
        <dbReference type="ARBA" id="ARBA00004193"/>
    </source>
</evidence>
<gene>
    <name evidence="6" type="ordered locus">Tcur_4716</name>
</gene>
<dbReference type="Proteomes" id="UP000001918">
    <property type="component" value="Chromosome"/>
</dbReference>
<keyword evidence="3 4" id="KW-0732">Signal</keyword>
<evidence type="ECO:0000256" key="4">
    <source>
        <dbReference type="SAM" id="SignalP"/>
    </source>
</evidence>
<dbReference type="Gene3D" id="3.40.190.10">
    <property type="entry name" value="Periplasmic binding protein-like II"/>
    <property type="match status" value="1"/>
</dbReference>
<evidence type="ECO:0000259" key="5">
    <source>
        <dbReference type="Pfam" id="PF00496"/>
    </source>
</evidence>
<sequence length="533" mass="57567">MSSKRWLRGAAGALAVVALTAACTSGGSGDGQSKAQPQATYKVGMIGTDSGGTPVKGGTLTFSTYTEAGLLDPAQTIVAGSTGGIEMAAVYDVLLRWDSASGEVVPQLAKDMKASDDNKTWTLTLREGVKFSDGKPLDAEAVKWSIERYVDKGGDDAMLWKRNVEAVETPDDLTVVFKLKKGWADFDFMLTGGLGMIVAKSADAGKEFKPVGAGAFTFGSYKPKEEMILNAREDYWDGRPNLDKIRITYIADPNAALDTLKSGQTQVGFFRDPLVVQKALDAGYHGFMNMVALGNVAVINAAKGRPGADARVRQAMFHAINPDVIYQRAYSGVLQGSSEIFPSFSRWHTGTKPLAYDPDKAKQLLEQAKADGFDGKIKYLDAQDPASQATALAIKAMLESVGFQVELDLVRTPTDQITRVAAKRDYDMSGWGLSWREAGPYGRMFTTLHSEGNATVGMATTPEMDALIEEFQGAATPEEQRAVMARIQEQWNKDVPALVFGPMPEFVAWPKTVHGVEGTVNSMILLDDAWIGQ</sequence>
<protein>
    <submittedName>
        <fullName evidence="6">Extracellular solute-binding protein family 5</fullName>
    </submittedName>
</protein>
<evidence type="ECO:0000256" key="3">
    <source>
        <dbReference type="ARBA" id="ARBA00022729"/>
    </source>
</evidence>
<dbReference type="HOGENOM" id="CLU_017028_7_3_11"/>
<reference evidence="6 7" key="1">
    <citation type="journal article" date="2011" name="Stand. Genomic Sci.">
        <title>Complete genome sequence of Thermomonospora curvata type strain (B9).</title>
        <authorList>
            <person name="Chertkov O."/>
            <person name="Sikorski J."/>
            <person name="Nolan M."/>
            <person name="Lapidus A."/>
            <person name="Lucas S."/>
            <person name="Del Rio T.G."/>
            <person name="Tice H."/>
            <person name="Cheng J.F."/>
            <person name="Goodwin L."/>
            <person name="Pitluck S."/>
            <person name="Liolios K."/>
            <person name="Ivanova N."/>
            <person name="Mavromatis K."/>
            <person name="Mikhailova N."/>
            <person name="Ovchinnikova G."/>
            <person name="Pati A."/>
            <person name="Chen A."/>
            <person name="Palaniappan K."/>
            <person name="Djao O.D."/>
            <person name="Land M."/>
            <person name="Hauser L."/>
            <person name="Chang Y.J."/>
            <person name="Jeffries C.D."/>
            <person name="Brettin T."/>
            <person name="Han C."/>
            <person name="Detter J.C."/>
            <person name="Rohde M."/>
            <person name="Goker M."/>
            <person name="Woyke T."/>
            <person name="Bristow J."/>
            <person name="Eisen J.A."/>
            <person name="Markowitz V."/>
            <person name="Hugenholtz P."/>
            <person name="Klenk H.P."/>
            <person name="Kyrpides N.C."/>
        </authorList>
    </citation>
    <scope>NUCLEOTIDE SEQUENCE [LARGE SCALE GENOMIC DNA]</scope>
    <source>
        <strain evidence="7">ATCC 19995 / DSM 43183 / JCM 3096 / KCTC 9072 / NBRC 15933 / NCIMB 10081 / Henssen B9</strain>
    </source>
</reference>
<dbReference type="PROSITE" id="PS51257">
    <property type="entry name" value="PROKAR_LIPOPROTEIN"/>
    <property type="match status" value="1"/>
</dbReference>
<comment type="subcellular location">
    <subcellularLocation>
        <location evidence="1">Cell membrane</location>
        <topology evidence="1">Lipid-anchor</topology>
    </subcellularLocation>
</comment>
<dbReference type="AlphaFoldDB" id="D1A732"/>
<proteinExistence type="inferred from homology"/>
<dbReference type="Pfam" id="PF00496">
    <property type="entry name" value="SBP_bac_5"/>
    <property type="match status" value="1"/>
</dbReference>
<dbReference type="PANTHER" id="PTHR30290">
    <property type="entry name" value="PERIPLASMIC BINDING COMPONENT OF ABC TRANSPORTER"/>
    <property type="match status" value="1"/>
</dbReference>
<feature type="domain" description="Solute-binding protein family 5" evidence="5">
    <location>
        <begin position="103"/>
        <end position="453"/>
    </location>
</feature>
<comment type="similarity">
    <text evidence="2">Belongs to the bacterial solute-binding protein 5 family.</text>
</comment>
<dbReference type="PANTHER" id="PTHR30290:SF38">
    <property type="entry name" value="D,D-DIPEPTIDE-BINDING PERIPLASMIC PROTEIN DDPA-RELATED"/>
    <property type="match status" value="1"/>
</dbReference>
<dbReference type="eggNOG" id="COG0747">
    <property type="taxonomic scope" value="Bacteria"/>
</dbReference>
<dbReference type="CDD" id="cd00995">
    <property type="entry name" value="PBP2_NikA_DppA_OppA_like"/>
    <property type="match status" value="1"/>
</dbReference>
<dbReference type="RefSeq" id="WP_012855019.1">
    <property type="nucleotide sequence ID" value="NC_013510.1"/>
</dbReference>
<dbReference type="PROSITE" id="PS01040">
    <property type="entry name" value="SBP_BACTERIAL_5"/>
    <property type="match status" value="1"/>
</dbReference>
<feature type="signal peptide" evidence="4">
    <location>
        <begin position="1"/>
        <end position="21"/>
    </location>
</feature>
<dbReference type="Gene3D" id="3.10.105.10">
    <property type="entry name" value="Dipeptide-binding Protein, Domain 3"/>
    <property type="match status" value="1"/>
</dbReference>
<dbReference type="GO" id="GO:0042597">
    <property type="term" value="C:periplasmic space"/>
    <property type="evidence" value="ECO:0007669"/>
    <property type="project" value="UniProtKB-ARBA"/>
</dbReference>
<dbReference type="GO" id="GO:1904680">
    <property type="term" value="F:peptide transmembrane transporter activity"/>
    <property type="evidence" value="ECO:0007669"/>
    <property type="project" value="TreeGrafter"/>
</dbReference>
<dbReference type="InterPro" id="IPR023765">
    <property type="entry name" value="SBP_5_CS"/>
</dbReference>
<dbReference type="InterPro" id="IPR030678">
    <property type="entry name" value="Peptide/Ni-bd"/>
</dbReference>
<dbReference type="KEGG" id="tcu:Tcur_4716"/>